<feature type="compositionally biased region" description="Basic and acidic residues" evidence="1">
    <location>
        <begin position="440"/>
        <end position="455"/>
    </location>
</feature>
<dbReference type="AlphaFoldDB" id="A0A6A5WL01"/>
<feature type="region of interest" description="Disordered" evidence="1">
    <location>
        <begin position="275"/>
        <end position="366"/>
    </location>
</feature>
<name>A0A6A5WL01_9PLEO</name>
<feature type="transmembrane region" description="Helical" evidence="2">
    <location>
        <begin position="201"/>
        <end position="223"/>
    </location>
</feature>
<keyword evidence="4" id="KW-1185">Reference proteome</keyword>
<feature type="compositionally biased region" description="Acidic residues" evidence="1">
    <location>
        <begin position="427"/>
        <end position="439"/>
    </location>
</feature>
<feature type="compositionally biased region" description="Basic and acidic residues" evidence="1">
    <location>
        <begin position="415"/>
        <end position="426"/>
    </location>
</feature>
<proteinExistence type="predicted"/>
<keyword evidence="2" id="KW-0812">Transmembrane</keyword>
<dbReference type="CDD" id="cd00920">
    <property type="entry name" value="Cupredoxin"/>
    <property type="match status" value="1"/>
</dbReference>
<evidence type="ECO:0000256" key="2">
    <source>
        <dbReference type="SAM" id="Phobius"/>
    </source>
</evidence>
<feature type="region of interest" description="Disordered" evidence="1">
    <location>
        <begin position="23"/>
        <end position="43"/>
    </location>
</feature>
<dbReference type="PANTHER" id="PTHR34883:SF19">
    <property type="entry name" value="EXTRACELLULAR SERINE-RICH PROTEIN"/>
    <property type="match status" value="1"/>
</dbReference>
<protein>
    <recommendedName>
        <fullName evidence="5">Cupredoxin</fullName>
    </recommendedName>
</protein>
<dbReference type="InterPro" id="IPR008972">
    <property type="entry name" value="Cupredoxin"/>
</dbReference>
<dbReference type="Gene3D" id="2.60.40.420">
    <property type="entry name" value="Cupredoxins - blue copper proteins"/>
    <property type="match status" value="1"/>
</dbReference>
<evidence type="ECO:0000313" key="3">
    <source>
        <dbReference type="EMBL" id="KAF2002362.1"/>
    </source>
</evidence>
<feature type="compositionally biased region" description="Low complexity" evidence="1">
    <location>
        <begin position="178"/>
        <end position="189"/>
    </location>
</feature>
<keyword evidence="2" id="KW-1133">Transmembrane helix</keyword>
<evidence type="ECO:0008006" key="5">
    <source>
        <dbReference type="Google" id="ProtNLM"/>
    </source>
</evidence>
<feature type="region of interest" description="Disordered" evidence="1">
    <location>
        <begin position="169"/>
        <end position="192"/>
    </location>
</feature>
<dbReference type="EMBL" id="ML977578">
    <property type="protein sequence ID" value="KAF2002362.1"/>
    <property type="molecule type" value="Genomic_DNA"/>
</dbReference>
<dbReference type="Proteomes" id="UP000799779">
    <property type="component" value="Unassembled WGS sequence"/>
</dbReference>
<dbReference type="OrthoDB" id="2331100at2759"/>
<feature type="compositionally biased region" description="Gly residues" evidence="1">
    <location>
        <begin position="279"/>
        <end position="297"/>
    </location>
</feature>
<dbReference type="InterPro" id="IPR052953">
    <property type="entry name" value="Ser-rich/MCO-related"/>
</dbReference>
<gene>
    <name evidence="3" type="ORF">P154DRAFT_574306</name>
</gene>
<keyword evidence="2" id="KW-0472">Membrane</keyword>
<feature type="region of interest" description="Disordered" evidence="1">
    <location>
        <begin position="415"/>
        <end position="455"/>
    </location>
</feature>
<sequence length="455" mass="48470">MRVAAWGLAVEAAASGTMEINQTPSATTTAPAKTHTVDVGNGDHKFKPDVTKAEVGDIVEFRFYPQNHSVVRAEYGYPCIPYEMTGADKKGFFTGFNAVDKFLDDPPKYQLLINDTSPIFFYCSAPGSCIDWAMVGAINPNSSALLITQRDLALNASYMLQPGEPFPAEGSPLPPLPSSTASPNPTSNPITKHPHSLSKGVIAGIVVGALSVCILAALLFFFIGRSRTLKQEMVRKASTIRTGHHGPESPSFMPPAYFERKVDSGVGFSPRDGNDFGNGYTGSGGGAGTTGGGGGVGRSTSHRSMGGTFDISPTTGLYTRTHEQSPNPTPNPNPTSPFSSDRTDTYKFSSPRTFSAPGTPETSHTHSYTSPWAVFGTGSGGVPLGPYGRQVVERGAGGGPPVYWPETGSRWKEYGLEEGKGQRPEPESEPEPVEMDASEEVERGMSGDGNWEKFR</sequence>
<dbReference type="CDD" id="cd12087">
    <property type="entry name" value="TM_EGFR-like"/>
    <property type="match status" value="1"/>
</dbReference>
<organism evidence="3 4">
    <name type="scientific">Amniculicola lignicola CBS 123094</name>
    <dbReference type="NCBI Taxonomy" id="1392246"/>
    <lineage>
        <taxon>Eukaryota</taxon>
        <taxon>Fungi</taxon>
        <taxon>Dikarya</taxon>
        <taxon>Ascomycota</taxon>
        <taxon>Pezizomycotina</taxon>
        <taxon>Dothideomycetes</taxon>
        <taxon>Pleosporomycetidae</taxon>
        <taxon>Pleosporales</taxon>
        <taxon>Amniculicolaceae</taxon>
        <taxon>Amniculicola</taxon>
    </lineage>
</organism>
<accession>A0A6A5WL01</accession>
<evidence type="ECO:0000313" key="4">
    <source>
        <dbReference type="Proteomes" id="UP000799779"/>
    </source>
</evidence>
<reference evidence="3" key="1">
    <citation type="journal article" date="2020" name="Stud. Mycol.">
        <title>101 Dothideomycetes genomes: a test case for predicting lifestyles and emergence of pathogens.</title>
        <authorList>
            <person name="Haridas S."/>
            <person name="Albert R."/>
            <person name="Binder M."/>
            <person name="Bloem J."/>
            <person name="Labutti K."/>
            <person name="Salamov A."/>
            <person name="Andreopoulos B."/>
            <person name="Baker S."/>
            <person name="Barry K."/>
            <person name="Bills G."/>
            <person name="Bluhm B."/>
            <person name="Cannon C."/>
            <person name="Castanera R."/>
            <person name="Culley D."/>
            <person name="Daum C."/>
            <person name="Ezra D."/>
            <person name="Gonzalez J."/>
            <person name="Henrissat B."/>
            <person name="Kuo A."/>
            <person name="Liang C."/>
            <person name="Lipzen A."/>
            <person name="Lutzoni F."/>
            <person name="Magnuson J."/>
            <person name="Mondo S."/>
            <person name="Nolan M."/>
            <person name="Ohm R."/>
            <person name="Pangilinan J."/>
            <person name="Park H.-J."/>
            <person name="Ramirez L."/>
            <person name="Alfaro M."/>
            <person name="Sun H."/>
            <person name="Tritt A."/>
            <person name="Yoshinaga Y."/>
            <person name="Zwiers L.-H."/>
            <person name="Turgeon B."/>
            <person name="Goodwin S."/>
            <person name="Spatafora J."/>
            <person name="Crous P."/>
            <person name="Grigoriev I."/>
        </authorList>
    </citation>
    <scope>NUCLEOTIDE SEQUENCE</scope>
    <source>
        <strain evidence="3">CBS 123094</strain>
    </source>
</reference>
<dbReference type="PANTHER" id="PTHR34883">
    <property type="entry name" value="SERINE-RICH PROTEIN, PUTATIVE-RELATED-RELATED"/>
    <property type="match status" value="1"/>
</dbReference>
<dbReference type="SUPFAM" id="SSF49503">
    <property type="entry name" value="Cupredoxins"/>
    <property type="match status" value="1"/>
</dbReference>
<feature type="compositionally biased region" description="Low complexity" evidence="1">
    <location>
        <begin position="23"/>
        <end position="34"/>
    </location>
</feature>
<evidence type="ECO:0000256" key="1">
    <source>
        <dbReference type="SAM" id="MobiDB-lite"/>
    </source>
</evidence>